<dbReference type="AlphaFoldDB" id="J0H7M2"/>
<dbReference type="InterPro" id="IPR029058">
    <property type="entry name" value="AB_hydrolase_fold"/>
</dbReference>
<keyword evidence="2" id="KW-0812">Transmembrane</keyword>
<accession>J0H7M2</accession>
<dbReference type="EMBL" id="JH719381">
    <property type="protein sequence ID" value="EJB06218.1"/>
    <property type="molecule type" value="Genomic_DNA"/>
</dbReference>
<keyword evidence="2" id="KW-0472">Membrane</keyword>
<feature type="region of interest" description="Disordered" evidence="1">
    <location>
        <begin position="1"/>
        <end position="26"/>
    </location>
</feature>
<dbReference type="Proteomes" id="UP000005092">
    <property type="component" value="Unassembled WGS sequence"/>
</dbReference>
<dbReference type="HOGENOM" id="CLU_030170_0_0_5"/>
<proteinExistence type="predicted"/>
<organism evidence="3 4">
    <name type="scientific">Rhizobium leguminosarum bv. trifolii WSM597</name>
    <dbReference type="NCBI Taxonomy" id="754764"/>
    <lineage>
        <taxon>Bacteria</taxon>
        <taxon>Pseudomonadati</taxon>
        <taxon>Pseudomonadota</taxon>
        <taxon>Alphaproteobacteria</taxon>
        <taxon>Hyphomicrobiales</taxon>
        <taxon>Rhizobiaceae</taxon>
        <taxon>Rhizobium/Agrobacterium group</taxon>
        <taxon>Rhizobium</taxon>
    </lineage>
</organism>
<evidence type="ECO:0000313" key="4">
    <source>
        <dbReference type="Proteomes" id="UP000005092"/>
    </source>
</evidence>
<evidence type="ECO:0000256" key="2">
    <source>
        <dbReference type="SAM" id="Phobius"/>
    </source>
</evidence>
<feature type="transmembrane region" description="Helical" evidence="2">
    <location>
        <begin position="43"/>
        <end position="62"/>
    </location>
</feature>
<keyword evidence="2" id="KW-1133">Transmembrane helix</keyword>
<dbReference type="PANTHER" id="PTHR36513">
    <property type="entry name" value="ABC TRANSMEMBRANE TYPE-1 DOMAIN-CONTAINING PROTEIN"/>
    <property type="match status" value="1"/>
</dbReference>
<evidence type="ECO:0008006" key="5">
    <source>
        <dbReference type="Google" id="ProtNLM"/>
    </source>
</evidence>
<name>J0H7M2_RHILT</name>
<reference evidence="3 4" key="1">
    <citation type="submission" date="2012-02" db="EMBL/GenBank/DDBJ databases">
        <title>Improved High-Quality Draft Sequence of Rhizobium leguminosarum bv. trifolii WSM597.</title>
        <authorList>
            <consortium name="US DOE Joint Genome Institute"/>
            <person name="Lucas S."/>
            <person name="Han J."/>
            <person name="Lapidus A."/>
            <person name="Cheng J.-F."/>
            <person name="Goodwin L."/>
            <person name="Pitluck S."/>
            <person name="Peters L."/>
            <person name="Ovchinnikova G."/>
            <person name="Held B."/>
            <person name="Detter J.C."/>
            <person name="Han C."/>
            <person name="Tapia R."/>
            <person name="Land M."/>
            <person name="Hauser L."/>
            <person name="Kyrpides N."/>
            <person name="Ivanova N."/>
            <person name="Pagani I."/>
            <person name="Brau L."/>
            <person name="Yates R."/>
            <person name="O'Hara G."/>
            <person name="Rui T."/>
            <person name="Howieson J."/>
            <person name="Reeve W."/>
            <person name="Woyke T."/>
        </authorList>
    </citation>
    <scope>NUCLEOTIDE SEQUENCE [LARGE SCALE GENOMIC DNA]</scope>
    <source>
        <strain evidence="3 4">WSM597</strain>
    </source>
</reference>
<dbReference type="SUPFAM" id="SSF53474">
    <property type="entry name" value="alpha/beta-Hydrolases"/>
    <property type="match status" value="1"/>
</dbReference>
<evidence type="ECO:0000313" key="3">
    <source>
        <dbReference type="EMBL" id="EJB06218.1"/>
    </source>
</evidence>
<dbReference type="InterPro" id="IPR010297">
    <property type="entry name" value="DUF900_hydrolase"/>
</dbReference>
<dbReference type="Pfam" id="PF05990">
    <property type="entry name" value="DUF900"/>
    <property type="match status" value="1"/>
</dbReference>
<protein>
    <recommendedName>
        <fullName evidence="5">Esterase/lipase superfamily enzyme</fullName>
    </recommendedName>
</protein>
<gene>
    <name evidence="3" type="ORF">Rleg9DRAFT_5146</name>
</gene>
<sequence>MKPLRPMSRRKPEDEIRQPSQRPEAAAARLDLRRDRSMEQRRLNGVAKIAPAVLVALGLVTLTGCVSRPSPDVLKPVHLQARVDEAEVSVLTATNRTADTVRGGFGSAWADNLTYEQYAFSVPPDRKGVTIAYPTSTLDPERQFAVIDRKQLAKGAFVEEALRSVQPDGTIGIFVHGYNYSYQEALYRTAQIAADAKMPGAPILFSWPSAAAVAGYVADRDAALASRSALDSLVTSLSASGKVKRIVLFGHSMGGFLVMETVRQLKLQHRDDVVGKLAVILAAPDIDVDVFRSQLKDIGRMPIPISLLVSKDDRALVASSFIAGERPRVGRLDINDPVIEEAAVKERLRVIDITSIQASDGLGHDRYASLAKFGAQLASFETGRRSTAGDVGAYVFDAAGAAVASPFRLAGRVVGAQ</sequence>
<dbReference type="Gene3D" id="3.40.50.1820">
    <property type="entry name" value="alpha/beta hydrolase"/>
    <property type="match status" value="1"/>
</dbReference>
<dbReference type="PANTHER" id="PTHR36513:SF1">
    <property type="entry name" value="TRANSMEMBRANE PROTEIN"/>
    <property type="match status" value="1"/>
</dbReference>
<evidence type="ECO:0000256" key="1">
    <source>
        <dbReference type="SAM" id="MobiDB-lite"/>
    </source>
</evidence>